<comment type="caution">
    <text evidence="2">The sequence shown here is derived from an EMBL/GenBank/DDBJ whole genome shotgun (WGS) entry which is preliminary data.</text>
</comment>
<reference evidence="2 3" key="1">
    <citation type="submission" date="2021-06" db="EMBL/GenBank/DDBJ databases">
        <title>Actinomycetes sequencing.</title>
        <authorList>
            <person name="Shan Q."/>
        </authorList>
    </citation>
    <scope>NUCLEOTIDE SEQUENCE [LARGE SCALE GENOMIC DNA]</scope>
    <source>
        <strain evidence="2 3">NEAU-G5</strain>
    </source>
</reference>
<keyword evidence="1" id="KW-1133">Transmembrane helix</keyword>
<organism evidence="2 3">
    <name type="scientific">Nocardia albiluteola</name>
    <dbReference type="NCBI Taxonomy" id="2842303"/>
    <lineage>
        <taxon>Bacteria</taxon>
        <taxon>Bacillati</taxon>
        <taxon>Actinomycetota</taxon>
        <taxon>Actinomycetes</taxon>
        <taxon>Mycobacteriales</taxon>
        <taxon>Nocardiaceae</taxon>
        <taxon>Nocardia</taxon>
    </lineage>
</organism>
<proteinExistence type="predicted"/>
<protein>
    <submittedName>
        <fullName evidence="2">DUF1772 domain-containing protein</fullName>
    </submittedName>
</protein>
<feature type="transmembrane region" description="Helical" evidence="1">
    <location>
        <begin position="76"/>
        <end position="101"/>
    </location>
</feature>
<feature type="transmembrane region" description="Helical" evidence="1">
    <location>
        <begin position="159"/>
        <end position="179"/>
    </location>
</feature>
<dbReference type="EMBL" id="JAHKNI010000017">
    <property type="protein sequence ID" value="MBU3066987.1"/>
    <property type="molecule type" value="Genomic_DNA"/>
</dbReference>
<feature type="transmembrane region" description="Helical" evidence="1">
    <location>
        <begin position="31"/>
        <end position="56"/>
    </location>
</feature>
<gene>
    <name evidence="2" type="ORF">KO481_36390</name>
</gene>
<keyword evidence="1" id="KW-0472">Membrane</keyword>
<dbReference type="Pfam" id="PF08592">
    <property type="entry name" value="Anthrone_oxy"/>
    <property type="match status" value="1"/>
</dbReference>
<evidence type="ECO:0000313" key="2">
    <source>
        <dbReference type="EMBL" id="MBU3066987.1"/>
    </source>
</evidence>
<dbReference type="Proteomes" id="UP000733379">
    <property type="component" value="Unassembled WGS sequence"/>
</dbReference>
<feature type="transmembrane region" description="Helical" evidence="1">
    <location>
        <begin position="110"/>
        <end position="132"/>
    </location>
</feature>
<keyword evidence="3" id="KW-1185">Reference proteome</keyword>
<evidence type="ECO:0000313" key="3">
    <source>
        <dbReference type="Proteomes" id="UP000733379"/>
    </source>
</evidence>
<name>A0ABS6B9L8_9NOCA</name>
<keyword evidence="1" id="KW-0812">Transmembrane</keyword>
<dbReference type="RefSeq" id="WP_215923056.1">
    <property type="nucleotide sequence ID" value="NZ_JAHKNI010000017.1"/>
</dbReference>
<evidence type="ECO:0000256" key="1">
    <source>
        <dbReference type="SAM" id="Phobius"/>
    </source>
</evidence>
<sequence length="189" mass="20052">MTTHSAPVSPARPNPFRAIDPATHIPGRASVATLAVSTVTTGLLAGVYYGFSIAVMPALARVDDRTFVEVMNKINVVIVGPAFMVSFLGSALGATAAAIVLRRDRRLRRWVWPGAVLSVAGFLMTVAINVPLNNQLAAAVDLDTARHHFQSLWVPANNVRAVLTTLSFAALSGALVAVWPKKARRTASS</sequence>
<accession>A0ABS6B9L8</accession>
<dbReference type="InterPro" id="IPR013901">
    <property type="entry name" value="Anthrone_oxy"/>
</dbReference>